<dbReference type="OrthoDB" id="8595767at2"/>
<dbReference type="InterPro" id="IPR050109">
    <property type="entry name" value="HTH-type_TetR-like_transc_reg"/>
</dbReference>
<evidence type="ECO:0000256" key="1">
    <source>
        <dbReference type="ARBA" id="ARBA00023015"/>
    </source>
</evidence>
<evidence type="ECO:0000256" key="3">
    <source>
        <dbReference type="ARBA" id="ARBA00023163"/>
    </source>
</evidence>
<dbReference type="GO" id="GO:0003700">
    <property type="term" value="F:DNA-binding transcription factor activity"/>
    <property type="evidence" value="ECO:0007669"/>
    <property type="project" value="TreeGrafter"/>
</dbReference>
<reference evidence="6 7" key="1">
    <citation type="submission" date="2019-08" db="EMBL/GenBank/DDBJ databases">
        <authorList>
            <person name="Peeters C."/>
        </authorList>
    </citation>
    <scope>NUCLEOTIDE SEQUENCE [LARGE SCALE GENOMIC DNA]</scope>
    <source>
        <strain evidence="6 7">LMG 31118</strain>
    </source>
</reference>
<accession>A0A5E5AE35</accession>
<keyword evidence="2 4" id="KW-0238">DNA-binding</keyword>
<dbReference type="RefSeq" id="WP_150626654.1">
    <property type="nucleotide sequence ID" value="NZ_CABPSQ010000008.1"/>
</dbReference>
<dbReference type="AlphaFoldDB" id="A0A5E5AE35"/>
<dbReference type="InterPro" id="IPR001647">
    <property type="entry name" value="HTH_TetR"/>
</dbReference>
<name>A0A5E5AE35_9BURK</name>
<dbReference type="SUPFAM" id="SSF46689">
    <property type="entry name" value="Homeodomain-like"/>
    <property type="match status" value="1"/>
</dbReference>
<dbReference type="EMBL" id="CABPSQ010000008">
    <property type="protein sequence ID" value="VVE71347.1"/>
    <property type="molecule type" value="Genomic_DNA"/>
</dbReference>
<evidence type="ECO:0000313" key="6">
    <source>
        <dbReference type="EMBL" id="VVE71347.1"/>
    </source>
</evidence>
<dbReference type="GO" id="GO:0000976">
    <property type="term" value="F:transcription cis-regulatory region binding"/>
    <property type="evidence" value="ECO:0007669"/>
    <property type="project" value="TreeGrafter"/>
</dbReference>
<dbReference type="Proteomes" id="UP000414136">
    <property type="component" value="Unassembled WGS sequence"/>
</dbReference>
<gene>
    <name evidence="6" type="ORF">PCA31118_03826</name>
</gene>
<organism evidence="6 7">
    <name type="scientific">Pandoraea captiosa</name>
    <dbReference type="NCBI Taxonomy" id="2508302"/>
    <lineage>
        <taxon>Bacteria</taxon>
        <taxon>Pseudomonadati</taxon>
        <taxon>Pseudomonadota</taxon>
        <taxon>Betaproteobacteria</taxon>
        <taxon>Burkholderiales</taxon>
        <taxon>Burkholderiaceae</taxon>
        <taxon>Pandoraea</taxon>
    </lineage>
</organism>
<keyword evidence="1" id="KW-0805">Transcription regulation</keyword>
<dbReference type="PANTHER" id="PTHR30055">
    <property type="entry name" value="HTH-TYPE TRANSCRIPTIONAL REGULATOR RUTR"/>
    <property type="match status" value="1"/>
</dbReference>
<dbReference type="PRINTS" id="PR00455">
    <property type="entry name" value="HTHTETR"/>
</dbReference>
<evidence type="ECO:0000313" key="7">
    <source>
        <dbReference type="Proteomes" id="UP000414136"/>
    </source>
</evidence>
<evidence type="ECO:0000256" key="2">
    <source>
        <dbReference type="ARBA" id="ARBA00023125"/>
    </source>
</evidence>
<keyword evidence="3" id="KW-0804">Transcription</keyword>
<dbReference type="PROSITE" id="PS50977">
    <property type="entry name" value="HTH_TETR_2"/>
    <property type="match status" value="1"/>
</dbReference>
<feature type="DNA-binding region" description="H-T-H motif" evidence="4">
    <location>
        <begin position="36"/>
        <end position="55"/>
    </location>
</feature>
<evidence type="ECO:0000259" key="5">
    <source>
        <dbReference type="PROSITE" id="PS50977"/>
    </source>
</evidence>
<feature type="domain" description="HTH tetR-type" evidence="5">
    <location>
        <begin position="13"/>
        <end position="73"/>
    </location>
</feature>
<evidence type="ECO:0000256" key="4">
    <source>
        <dbReference type="PROSITE-ProRule" id="PRU00335"/>
    </source>
</evidence>
<proteinExistence type="predicted"/>
<dbReference type="Gene3D" id="1.10.10.60">
    <property type="entry name" value="Homeodomain-like"/>
    <property type="match status" value="1"/>
</dbReference>
<dbReference type="InterPro" id="IPR009057">
    <property type="entry name" value="Homeodomain-like_sf"/>
</dbReference>
<keyword evidence="7" id="KW-1185">Reference proteome</keyword>
<protein>
    <submittedName>
        <fullName evidence="6">TetR family transcriptional regulator</fullName>
    </submittedName>
</protein>
<sequence length="212" mass="23175">MSTPSDLRSRKRLATRQGISNAATRLFHEHGFDHVTVDQIAAAADVGRMTVFNHFPRKEDMFFDRDEEGREALRDAIRAREAGVSPLEALRLLAHRLVAQGSPFVDFSARSQAFVRTIEGSETLKARARAIRDELADVVAQALAESAGRPLTDVQARLAAGLLLAAWTVAFLHGHRVFADTQDTSHAQKSFLSLVDQGAMGLQAALADSPYV</sequence>
<dbReference type="Pfam" id="PF00440">
    <property type="entry name" value="TetR_N"/>
    <property type="match status" value="1"/>
</dbReference>
<dbReference type="PANTHER" id="PTHR30055:SF234">
    <property type="entry name" value="HTH-TYPE TRANSCRIPTIONAL REGULATOR BETI"/>
    <property type="match status" value="1"/>
</dbReference>
<dbReference type="Gene3D" id="1.10.357.10">
    <property type="entry name" value="Tetracycline Repressor, domain 2"/>
    <property type="match status" value="1"/>
</dbReference>